<sequence>NSQRGNHLPPGITSASVILAYEIIPQRMFSAEVVVVEVPRRHRCMPYYVIVRFCLLTKEMECFEQT</sequence>
<dbReference type="AlphaFoldDB" id="A0ABD0QB26"/>
<evidence type="ECO:0000313" key="1">
    <source>
        <dbReference type="EMBL" id="KAL0182898.1"/>
    </source>
</evidence>
<feature type="non-terminal residue" evidence="1">
    <location>
        <position position="66"/>
    </location>
</feature>
<gene>
    <name evidence="1" type="ORF">M9458_022273</name>
</gene>
<keyword evidence="2" id="KW-1185">Reference proteome</keyword>
<accession>A0ABD0QB26</accession>
<organism evidence="1 2">
    <name type="scientific">Cirrhinus mrigala</name>
    <name type="common">Mrigala</name>
    <dbReference type="NCBI Taxonomy" id="683832"/>
    <lineage>
        <taxon>Eukaryota</taxon>
        <taxon>Metazoa</taxon>
        <taxon>Chordata</taxon>
        <taxon>Craniata</taxon>
        <taxon>Vertebrata</taxon>
        <taxon>Euteleostomi</taxon>
        <taxon>Actinopterygii</taxon>
        <taxon>Neopterygii</taxon>
        <taxon>Teleostei</taxon>
        <taxon>Ostariophysi</taxon>
        <taxon>Cypriniformes</taxon>
        <taxon>Cyprinidae</taxon>
        <taxon>Labeoninae</taxon>
        <taxon>Labeonini</taxon>
        <taxon>Cirrhinus</taxon>
    </lineage>
</organism>
<comment type="caution">
    <text evidence="1">The sequence shown here is derived from an EMBL/GenBank/DDBJ whole genome shotgun (WGS) entry which is preliminary data.</text>
</comment>
<dbReference type="Proteomes" id="UP001529510">
    <property type="component" value="Unassembled WGS sequence"/>
</dbReference>
<feature type="non-terminal residue" evidence="1">
    <location>
        <position position="1"/>
    </location>
</feature>
<reference evidence="1 2" key="1">
    <citation type="submission" date="2024-05" db="EMBL/GenBank/DDBJ databases">
        <title>Genome sequencing and assembly of Indian major carp, Cirrhinus mrigala (Hamilton, 1822).</title>
        <authorList>
            <person name="Mohindra V."/>
            <person name="Chowdhury L.M."/>
            <person name="Lal K."/>
            <person name="Jena J.K."/>
        </authorList>
    </citation>
    <scope>NUCLEOTIDE SEQUENCE [LARGE SCALE GENOMIC DNA]</scope>
    <source>
        <strain evidence="1">CM1030</strain>
        <tissue evidence="1">Blood</tissue>
    </source>
</reference>
<proteinExistence type="predicted"/>
<dbReference type="EMBL" id="JAMKFB020000010">
    <property type="protein sequence ID" value="KAL0182898.1"/>
    <property type="molecule type" value="Genomic_DNA"/>
</dbReference>
<protein>
    <submittedName>
        <fullName evidence="1">Uncharacterized protein</fullName>
    </submittedName>
</protein>
<evidence type="ECO:0000313" key="2">
    <source>
        <dbReference type="Proteomes" id="UP001529510"/>
    </source>
</evidence>
<name>A0ABD0QB26_CIRMR</name>